<keyword evidence="2" id="KW-0150">Chloroplast</keyword>
<feature type="repeat" description="PPR" evidence="6">
    <location>
        <begin position="229"/>
        <end position="259"/>
    </location>
</feature>
<evidence type="ECO:0000313" key="9">
    <source>
        <dbReference type="Proteomes" id="UP000775213"/>
    </source>
</evidence>
<keyword evidence="4" id="KW-0677">Repeat</keyword>
<organism evidence="8 9">
    <name type="scientific">Dendrobium chrysotoxum</name>
    <name type="common">Orchid</name>
    <dbReference type="NCBI Taxonomy" id="161865"/>
    <lineage>
        <taxon>Eukaryota</taxon>
        <taxon>Viridiplantae</taxon>
        <taxon>Streptophyta</taxon>
        <taxon>Embryophyta</taxon>
        <taxon>Tracheophyta</taxon>
        <taxon>Spermatophyta</taxon>
        <taxon>Magnoliopsida</taxon>
        <taxon>Liliopsida</taxon>
        <taxon>Asparagales</taxon>
        <taxon>Orchidaceae</taxon>
        <taxon>Epidendroideae</taxon>
        <taxon>Malaxideae</taxon>
        <taxon>Dendrobiinae</taxon>
        <taxon>Dendrobium</taxon>
    </lineage>
</organism>
<reference evidence="8 9" key="1">
    <citation type="journal article" date="2021" name="Hortic Res">
        <title>Chromosome-scale assembly of the Dendrobium chrysotoxum genome enhances the understanding of orchid evolution.</title>
        <authorList>
            <person name="Zhang Y."/>
            <person name="Zhang G.Q."/>
            <person name="Zhang D."/>
            <person name="Liu X.D."/>
            <person name="Xu X.Y."/>
            <person name="Sun W.H."/>
            <person name="Yu X."/>
            <person name="Zhu X."/>
            <person name="Wang Z.W."/>
            <person name="Zhao X."/>
            <person name="Zhong W.Y."/>
            <person name="Chen H."/>
            <person name="Yin W.L."/>
            <person name="Huang T."/>
            <person name="Niu S.C."/>
            <person name="Liu Z.J."/>
        </authorList>
    </citation>
    <scope>NUCLEOTIDE SEQUENCE [LARGE SCALE GENOMIC DNA]</scope>
    <source>
        <strain evidence="8">Lindl</strain>
    </source>
</reference>
<dbReference type="AlphaFoldDB" id="A0AAV7G5Q2"/>
<keyword evidence="3" id="KW-0934">Plastid</keyword>
<dbReference type="InterPro" id="IPR002885">
    <property type="entry name" value="PPR_rpt"/>
</dbReference>
<dbReference type="InterPro" id="IPR046960">
    <property type="entry name" value="PPR_At4g14850-like_plant"/>
</dbReference>
<feature type="repeat" description="PPR" evidence="6">
    <location>
        <begin position="361"/>
        <end position="395"/>
    </location>
</feature>
<protein>
    <recommendedName>
        <fullName evidence="7">DYW domain-containing protein</fullName>
    </recommendedName>
</protein>
<name>A0AAV7G5Q2_DENCH</name>
<dbReference type="EMBL" id="JAGFBR010000018">
    <property type="protein sequence ID" value="KAH0451043.1"/>
    <property type="molecule type" value="Genomic_DNA"/>
</dbReference>
<feature type="domain" description="DYW" evidence="7">
    <location>
        <begin position="790"/>
        <end position="866"/>
    </location>
</feature>
<dbReference type="Pfam" id="PF01535">
    <property type="entry name" value="PPR"/>
    <property type="match status" value="3"/>
</dbReference>
<feature type="repeat" description="PPR" evidence="6">
    <location>
        <begin position="396"/>
        <end position="430"/>
    </location>
</feature>
<evidence type="ECO:0000256" key="2">
    <source>
        <dbReference type="ARBA" id="ARBA00022528"/>
    </source>
</evidence>
<dbReference type="Pfam" id="PF20431">
    <property type="entry name" value="E_motif"/>
    <property type="match status" value="1"/>
</dbReference>
<proteinExistence type="predicted"/>
<evidence type="ECO:0000256" key="3">
    <source>
        <dbReference type="ARBA" id="ARBA00022640"/>
    </source>
</evidence>
<feature type="repeat" description="PPR" evidence="6">
    <location>
        <begin position="159"/>
        <end position="193"/>
    </location>
</feature>
<comment type="caution">
    <text evidence="8">The sequence shown here is derived from an EMBL/GenBank/DDBJ whole genome shotgun (WGS) entry which is preliminary data.</text>
</comment>
<sequence>MAVSVKTPSNPLLTTCFFPLPFKFQRPTILKLYANRIKSHIALKNAKELHALTPNSISNPTSDLNTEISRLCLNGDLVQALQLLNTSEKVALEEDTYIALIRLCEWRRAAPEGSQLYFHISSSNTLLSLRLGNALLSMFIRVHELFFAWTVFGKMVERDVFSWNIMLGGYAKAGFFEEALNLYYRMLWAGVRPDLYTFPCVLRTCGGVPDLVRGKEIHAHVIRFGFWSEVDVLNALITMYAKCGYFDDARKVFDDMPVRDCISWNAMISGYFENGEHLEGLNLFLMMRDLSVEPDLMTMTSVISGYGFLSDEKPGREMHGYAIKKGFGVDISFFNSLIQMYANFGSLMEAEKLFLRMTSKDVVSWTAMISGFEKNRSPEMALYMFEQMKAENATPDEITIASVLSSCASLGRVDVGIELQELARKNGLMPYTIVGNTLLDMYSKSSCIDKAVEIFKLMPEKDVISWSSIISAFRINHMSFEALTFFRQMQVNIKPNSITLIAALSACAALGALMCGKEIHAHALRSERGLQGFLPNAILNHYVKCGKTEYALTQFKLHERKDVVSWNIMLSGYTGRGHGDLAIALFCKMEEEGIRPDEVTFVALLCACSKSGMVSQGLNYFGSMSAKYGVTPNLRHYGCMVDLLGRAGHLEQAHNFIQDMPIKPDAAIWGALLNACRIHRNIELGELSAKFIFEQDSTSVGYYMLLCNLYADSGLWDKVAKIRKLMKERGLTVDPGCSWVEAKGTIHAFLSGDESHPQMKEINAVLTGLYDRIEIASLDVLKNGFEDEIEASKADIFCGHSERLAVAFGLISSTPGTPIQVTKNLYMCKSCHHIVKWISKIVRRDITVRDTEQFHLFKDGRCSCGDEEYWGRNSG</sequence>
<feature type="repeat" description="PPR" evidence="6">
    <location>
        <begin position="330"/>
        <end position="360"/>
    </location>
</feature>
<keyword evidence="9" id="KW-1185">Reference proteome</keyword>
<gene>
    <name evidence="8" type="ORF">IEQ34_021735</name>
</gene>
<dbReference type="FunFam" id="1.25.40.10:FF:000776">
    <property type="entry name" value="Pentatricopeptide repeat-containing protein At3g13880"/>
    <property type="match status" value="1"/>
</dbReference>
<dbReference type="Pfam" id="PF20430">
    <property type="entry name" value="Eplus_motif"/>
    <property type="match status" value="1"/>
</dbReference>
<dbReference type="InterPro" id="IPR046849">
    <property type="entry name" value="E2_motif"/>
</dbReference>
<dbReference type="Gene3D" id="1.25.40.10">
    <property type="entry name" value="Tetratricopeptide repeat domain"/>
    <property type="match status" value="5"/>
</dbReference>
<evidence type="ECO:0000256" key="6">
    <source>
        <dbReference type="PROSITE-ProRule" id="PRU00708"/>
    </source>
</evidence>
<dbReference type="Pfam" id="PF13041">
    <property type="entry name" value="PPR_2"/>
    <property type="match status" value="4"/>
</dbReference>
<dbReference type="GO" id="GO:0009451">
    <property type="term" value="P:RNA modification"/>
    <property type="evidence" value="ECO:0007669"/>
    <property type="project" value="InterPro"/>
</dbReference>
<dbReference type="Proteomes" id="UP000775213">
    <property type="component" value="Unassembled WGS sequence"/>
</dbReference>
<dbReference type="PANTHER" id="PTHR24015:SF156">
    <property type="entry name" value="OS05G0574800 PROTEIN"/>
    <property type="match status" value="1"/>
</dbReference>
<dbReference type="FunFam" id="1.25.40.10:FF:000073">
    <property type="entry name" value="Pentatricopeptide repeat-containing protein chloroplastic"/>
    <property type="match status" value="1"/>
</dbReference>
<comment type="subcellular location">
    <subcellularLocation>
        <location evidence="1">Plastid</location>
        <location evidence="1">Chloroplast</location>
    </subcellularLocation>
</comment>
<feature type="repeat" description="PPR" evidence="6">
    <location>
        <begin position="562"/>
        <end position="596"/>
    </location>
</feature>
<dbReference type="InterPro" id="IPR011990">
    <property type="entry name" value="TPR-like_helical_dom_sf"/>
</dbReference>
<dbReference type="GO" id="GO:0003723">
    <property type="term" value="F:RNA binding"/>
    <property type="evidence" value="ECO:0007669"/>
    <property type="project" value="InterPro"/>
</dbReference>
<feature type="repeat" description="PPR" evidence="6">
    <location>
        <begin position="597"/>
        <end position="632"/>
    </location>
</feature>
<dbReference type="NCBIfam" id="TIGR00756">
    <property type="entry name" value="PPR"/>
    <property type="match status" value="7"/>
</dbReference>
<dbReference type="GO" id="GO:0008270">
    <property type="term" value="F:zinc ion binding"/>
    <property type="evidence" value="ECO:0007669"/>
    <property type="project" value="InterPro"/>
</dbReference>
<evidence type="ECO:0000259" key="7">
    <source>
        <dbReference type="Pfam" id="PF14432"/>
    </source>
</evidence>
<dbReference type="GO" id="GO:0009507">
    <property type="term" value="C:chloroplast"/>
    <property type="evidence" value="ECO:0007669"/>
    <property type="project" value="UniProtKB-SubCell"/>
</dbReference>
<dbReference type="InterPro" id="IPR046848">
    <property type="entry name" value="E_motif"/>
</dbReference>
<dbReference type="InterPro" id="IPR032867">
    <property type="entry name" value="DYW_dom"/>
</dbReference>
<accession>A0AAV7G5Q2</accession>
<dbReference type="PROSITE" id="PS51375">
    <property type="entry name" value="PPR"/>
    <property type="match status" value="8"/>
</dbReference>
<evidence type="ECO:0000256" key="5">
    <source>
        <dbReference type="ARBA" id="ARBA00022946"/>
    </source>
</evidence>
<evidence type="ECO:0000256" key="4">
    <source>
        <dbReference type="ARBA" id="ARBA00022737"/>
    </source>
</evidence>
<dbReference type="FunFam" id="1.25.40.10:FF:000395">
    <property type="entry name" value="Pentatricopeptide repeat-containing protein chloroplastic"/>
    <property type="match status" value="1"/>
</dbReference>
<dbReference type="Pfam" id="PF14432">
    <property type="entry name" value="DYW_deaminase"/>
    <property type="match status" value="1"/>
</dbReference>
<dbReference type="FunFam" id="1.25.40.10:FF:000344">
    <property type="entry name" value="Pentatricopeptide repeat-containing protein"/>
    <property type="match status" value="1"/>
</dbReference>
<evidence type="ECO:0000313" key="8">
    <source>
        <dbReference type="EMBL" id="KAH0451043.1"/>
    </source>
</evidence>
<dbReference type="PANTHER" id="PTHR24015">
    <property type="entry name" value="OS07G0578800 PROTEIN-RELATED"/>
    <property type="match status" value="1"/>
</dbReference>
<feature type="repeat" description="PPR" evidence="6">
    <location>
        <begin position="260"/>
        <end position="294"/>
    </location>
</feature>
<evidence type="ECO:0000256" key="1">
    <source>
        <dbReference type="ARBA" id="ARBA00004229"/>
    </source>
</evidence>
<keyword evidence="5" id="KW-0809">Transit peptide</keyword>